<evidence type="ECO:0000256" key="1">
    <source>
        <dbReference type="SAM" id="SignalP"/>
    </source>
</evidence>
<reference evidence="2 3" key="1">
    <citation type="submission" date="2019-05" db="EMBL/GenBank/DDBJ databases">
        <title>Mikania micrantha, genome provides insights into the molecular mechanism of rapid growth.</title>
        <authorList>
            <person name="Liu B."/>
        </authorList>
    </citation>
    <scope>NUCLEOTIDE SEQUENCE [LARGE SCALE GENOMIC DNA]</scope>
    <source>
        <strain evidence="2">NLD-2019</strain>
        <tissue evidence="2">Leaf</tissue>
    </source>
</reference>
<dbReference type="EMBL" id="SZYD01002623">
    <property type="protein sequence ID" value="KAC9326668.1"/>
    <property type="molecule type" value="Genomic_DNA"/>
</dbReference>
<gene>
    <name evidence="2" type="ORF">E3N88_45981</name>
</gene>
<proteinExistence type="predicted"/>
<dbReference type="AlphaFoldDB" id="A0A5N6L7M7"/>
<dbReference type="OrthoDB" id="1719740at2759"/>
<evidence type="ECO:0008006" key="4">
    <source>
        <dbReference type="Google" id="ProtNLM"/>
    </source>
</evidence>
<sequence length="98" mass="11118">MSSMNLCMLPLMFFMMMVAFTESRIMAPPKSGFVSKNDDHNTVPTLEFTKLSPSSQPPRNDHQVHDEFYKFVKKVEAYKAALTGPSQKGHAYARFKGI</sequence>
<feature type="signal peptide" evidence="1">
    <location>
        <begin position="1"/>
        <end position="23"/>
    </location>
</feature>
<evidence type="ECO:0000313" key="3">
    <source>
        <dbReference type="Proteomes" id="UP000326396"/>
    </source>
</evidence>
<feature type="chain" id="PRO_5024273766" description="Cathepsin propeptide inhibitor domain-containing protein" evidence="1">
    <location>
        <begin position="24"/>
        <end position="98"/>
    </location>
</feature>
<dbReference type="Proteomes" id="UP000326396">
    <property type="component" value="Unassembled WGS sequence"/>
</dbReference>
<name>A0A5N6L7M7_9ASTR</name>
<evidence type="ECO:0000313" key="2">
    <source>
        <dbReference type="EMBL" id="KAC9326668.1"/>
    </source>
</evidence>
<protein>
    <recommendedName>
        <fullName evidence="4">Cathepsin propeptide inhibitor domain-containing protein</fullName>
    </recommendedName>
</protein>
<keyword evidence="3" id="KW-1185">Reference proteome</keyword>
<organism evidence="2 3">
    <name type="scientific">Mikania micrantha</name>
    <name type="common">bitter vine</name>
    <dbReference type="NCBI Taxonomy" id="192012"/>
    <lineage>
        <taxon>Eukaryota</taxon>
        <taxon>Viridiplantae</taxon>
        <taxon>Streptophyta</taxon>
        <taxon>Embryophyta</taxon>
        <taxon>Tracheophyta</taxon>
        <taxon>Spermatophyta</taxon>
        <taxon>Magnoliopsida</taxon>
        <taxon>eudicotyledons</taxon>
        <taxon>Gunneridae</taxon>
        <taxon>Pentapetalae</taxon>
        <taxon>asterids</taxon>
        <taxon>campanulids</taxon>
        <taxon>Asterales</taxon>
        <taxon>Asteraceae</taxon>
        <taxon>Asteroideae</taxon>
        <taxon>Heliantheae alliance</taxon>
        <taxon>Eupatorieae</taxon>
        <taxon>Mikania</taxon>
    </lineage>
</organism>
<keyword evidence="1" id="KW-0732">Signal</keyword>
<accession>A0A5N6L7M7</accession>
<comment type="caution">
    <text evidence="2">The sequence shown here is derived from an EMBL/GenBank/DDBJ whole genome shotgun (WGS) entry which is preliminary data.</text>
</comment>